<sequence length="618" mass="65263">MRLPQGGRPGAADRQGRGPDPLRVRDQKEFRDALKQLRGTKSYNAVASASKGGLSTTTIHNVLAKDALPSRDFVAKYLPACGLGEAEQERWLACWERLDGQPAQPGGPAGPGGPGRWQDLLGGRRARVRAGLVAGTVLALTAALVAWQVHESNVDHFREQHCGTSSRDLVTGPGGECTGVTDGSDGAAVFGDDLKPVMKAIGAENRNVTDGGDYVTFAFLTPLSSADANSLTVGQYVAELEGAYTAVEEENKKDSRPKIRLLVASMGSSERAWKAAVDQLKSVKDGEHLVAVAGLGLSQQETVDATRELAKADLPMIGDLITADGFDATGAVDGKGPINGLARVALSNTDQLTAISKQLGSGRRTAALVSTQVTPNGTRDLYTESLRKGFRTIAGLKKHLDPNSDFSFDPRGGPGAILPTISQNFCNTGKTIDTVYYAARVKYLPVFLDALAQRSCHAQPITVITGSDAASLDPKTQALHTADAPITVLYASFPSPAQLSGPANPDRGLYTAFVKNFTAPHHDQQFPARHLTSSYWAIVAHDAVLTASTALHNAAAHGTGPTALPNRYAVRNELYALRNDAVAGASGHFGIDAHGNRTRTDTIATVHRLGQPLPKPTG</sequence>
<dbReference type="InterPro" id="IPR028082">
    <property type="entry name" value="Peripla_BP_I"/>
</dbReference>
<dbReference type="EMBL" id="SZPR01000021">
    <property type="protein sequence ID" value="TKT06623.1"/>
    <property type="molecule type" value="Genomic_DNA"/>
</dbReference>
<dbReference type="AlphaFoldDB" id="A0A4V6AXZ7"/>
<feature type="compositionally biased region" description="Basic and acidic residues" evidence="1">
    <location>
        <begin position="14"/>
        <end position="26"/>
    </location>
</feature>
<protein>
    <submittedName>
        <fullName evidence="2">Uncharacterized protein</fullName>
    </submittedName>
</protein>
<proteinExistence type="predicted"/>
<comment type="caution">
    <text evidence="2">The sequence shown here is derived from an EMBL/GenBank/DDBJ whole genome shotgun (WGS) entry which is preliminary data.</text>
</comment>
<evidence type="ECO:0000313" key="3">
    <source>
        <dbReference type="Proteomes" id="UP000308632"/>
    </source>
</evidence>
<evidence type="ECO:0000256" key="1">
    <source>
        <dbReference type="SAM" id="MobiDB-lite"/>
    </source>
</evidence>
<dbReference type="Gene3D" id="3.40.50.2300">
    <property type="match status" value="1"/>
</dbReference>
<dbReference type="RefSeq" id="WP_137302997.1">
    <property type="nucleotide sequence ID" value="NZ_BMVD01000022.1"/>
</dbReference>
<dbReference type="SUPFAM" id="SSF53822">
    <property type="entry name" value="Periplasmic binding protein-like I"/>
    <property type="match status" value="1"/>
</dbReference>
<dbReference type="Proteomes" id="UP000308632">
    <property type="component" value="Unassembled WGS sequence"/>
</dbReference>
<accession>A0A4V6AXZ7</accession>
<evidence type="ECO:0000313" key="2">
    <source>
        <dbReference type="EMBL" id="TKT06623.1"/>
    </source>
</evidence>
<name>A0A4V6AXZ7_STRGB</name>
<reference evidence="2 3" key="1">
    <citation type="submission" date="2019-04" db="EMBL/GenBank/DDBJ databases">
        <title>Streptomyces lasaliensis sp.nov., an Actinomycete isolated from soil which produces the polyether antibiotic lasalocid.</title>
        <authorList>
            <person name="Erwin G."/>
            <person name="Haber C."/>
        </authorList>
    </citation>
    <scope>NUCLEOTIDE SEQUENCE [LARGE SCALE GENOMIC DNA]</scope>
    <source>
        <strain evidence="2 3">DSM 40089</strain>
    </source>
</reference>
<feature type="region of interest" description="Disordered" evidence="1">
    <location>
        <begin position="1"/>
        <end position="26"/>
    </location>
</feature>
<feature type="region of interest" description="Disordered" evidence="1">
    <location>
        <begin position="99"/>
        <end position="118"/>
    </location>
</feature>
<gene>
    <name evidence="2" type="ORF">E4U92_26610</name>
</gene>
<organism evidence="2 3">
    <name type="scientific">Streptomyces galbus</name>
    <dbReference type="NCBI Taxonomy" id="33898"/>
    <lineage>
        <taxon>Bacteria</taxon>
        <taxon>Bacillati</taxon>
        <taxon>Actinomycetota</taxon>
        <taxon>Actinomycetes</taxon>
        <taxon>Kitasatosporales</taxon>
        <taxon>Streptomycetaceae</taxon>
        <taxon>Streptomyces</taxon>
    </lineage>
</organism>